<sequence>MFFSLTALGPASLGLPPARAATARMQRLASPMHAASLWSRAGRAGGREAAMPGTARLCGRVLCPPPLCPPRACSRLAAPPAACCWATLCPPGGPSPSGPRPPGLRSCWRPGCPATSSLPPLLTPPGCPRSAASLARRQAAWEPGPGWGTFLPGPVRRQLQQAAAGRGPGLGGARPRLPSSHPSFKGGLRNILFLIFSSRAAWLHANVREGRPKAPSRAPACEELWDHLSFALGTLTLPTNTQAAVRPCPP</sequence>
<organism evidence="1 2">
    <name type="scientific">Rangifer tarandus platyrhynchus</name>
    <name type="common">Svalbard reindeer</name>
    <dbReference type="NCBI Taxonomy" id="3082113"/>
    <lineage>
        <taxon>Eukaryota</taxon>
        <taxon>Metazoa</taxon>
        <taxon>Chordata</taxon>
        <taxon>Craniata</taxon>
        <taxon>Vertebrata</taxon>
        <taxon>Euteleostomi</taxon>
        <taxon>Mammalia</taxon>
        <taxon>Eutheria</taxon>
        <taxon>Laurasiatheria</taxon>
        <taxon>Artiodactyla</taxon>
        <taxon>Ruminantia</taxon>
        <taxon>Pecora</taxon>
        <taxon>Cervidae</taxon>
        <taxon>Odocoileinae</taxon>
        <taxon>Rangifer</taxon>
    </lineage>
</organism>
<gene>
    <name evidence="1" type="ORF">MRATA1EN22A_LOCUS14621</name>
</gene>
<reference evidence="1" key="2">
    <citation type="submission" date="2025-03" db="EMBL/GenBank/DDBJ databases">
        <authorList>
            <consortium name="ELIXIR-Norway"/>
            <consortium name="Elixir Norway"/>
        </authorList>
    </citation>
    <scope>NUCLEOTIDE SEQUENCE</scope>
</reference>
<dbReference type="EMBL" id="OX596109">
    <property type="protein sequence ID" value="CAN0267949.1"/>
    <property type="molecule type" value="Genomic_DNA"/>
</dbReference>
<dbReference type="Proteomes" id="UP001162501">
    <property type="component" value="Chromosome 25"/>
</dbReference>
<reference evidence="1" key="1">
    <citation type="submission" date="2023-05" db="EMBL/GenBank/DDBJ databases">
        <authorList>
            <consortium name="ELIXIR-Norway"/>
        </authorList>
    </citation>
    <scope>NUCLEOTIDE SEQUENCE</scope>
</reference>
<proteinExistence type="predicted"/>
<protein>
    <submittedName>
        <fullName evidence="1">Uncharacterized protein</fullName>
    </submittedName>
</protein>
<evidence type="ECO:0000313" key="1">
    <source>
        <dbReference type="EMBL" id="CAN0267949.1"/>
    </source>
</evidence>
<name>A0AC59Z7G6_RANTA</name>
<accession>A0AC59Z7G6</accession>
<evidence type="ECO:0000313" key="2">
    <source>
        <dbReference type="Proteomes" id="UP001162501"/>
    </source>
</evidence>